<proteinExistence type="predicted"/>
<feature type="region of interest" description="Disordered" evidence="1">
    <location>
        <begin position="1"/>
        <end position="96"/>
    </location>
</feature>
<dbReference type="Proteomes" id="UP000737018">
    <property type="component" value="Unassembled WGS sequence"/>
</dbReference>
<gene>
    <name evidence="2" type="ORF">CMV_002414</name>
</gene>
<dbReference type="OrthoDB" id="10460332at2759"/>
<evidence type="ECO:0000256" key="1">
    <source>
        <dbReference type="SAM" id="MobiDB-lite"/>
    </source>
</evidence>
<sequence length="238" mass="26468">MQVEQVRQLRKSVTVIPGSSHSQAPWGRKFKYSSGSNNKQSADNILASSEHDSKGGKASTMKVDQQKFEKGAPKTGREGCPKGRVQGDRDDNEGHSVCCSSRLEKGVAGLTLKEGQNGGNSSASGLKNRLGILEECTKQSAVKSVPLRTWKKIARQCQQSDVDKQPSSMERRPEIDIEEVTLNKRLLKIDISFFHECLSVRFGWIRQKGSVVLFVVDCVFGGRRVGDFVFFLFFRLEV</sequence>
<organism evidence="2 3">
    <name type="scientific">Castanea mollissima</name>
    <name type="common">Chinese chestnut</name>
    <dbReference type="NCBI Taxonomy" id="60419"/>
    <lineage>
        <taxon>Eukaryota</taxon>
        <taxon>Viridiplantae</taxon>
        <taxon>Streptophyta</taxon>
        <taxon>Embryophyta</taxon>
        <taxon>Tracheophyta</taxon>
        <taxon>Spermatophyta</taxon>
        <taxon>Magnoliopsida</taxon>
        <taxon>eudicotyledons</taxon>
        <taxon>Gunneridae</taxon>
        <taxon>Pentapetalae</taxon>
        <taxon>rosids</taxon>
        <taxon>fabids</taxon>
        <taxon>Fagales</taxon>
        <taxon>Fagaceae</taxon>
        <taxon>Castanea</taxon>
    </lineage>
</organism>
<reference evidence="2" key="1">
    <citation type="submission" date="2020-03" db="EMBL/GenBank/DDBJ databases">
        <title>Castanea mollissima Vanexum genome sequencing.</title>
        <authorList>
            <person name="Staton M."/>
        </authorList>
    </citation>
    <scope>NUCLEOTIDE SEQUENCE</scope>
    <source>
        <tissue evidence="2">Leaf</tissue>
    </source>
</reference>
<feature type="compositionally biased region" description="Polar residues" evidence="1">
    <location>
        <begin position="33"/>
        <end position="47"/>
    </location>
</feature>
<protein>
    <submittedName>
        <fullName evidence="2">Uncharacterized protein</fullName>
    </submittedName>
</protein>
<dbReference type="AlphaFoldDB" id="A0A8J4S2B9"/>
<dbReference type="EMBL" id="JRKL02000172">
    <property type="protein sequence ID" value="KAF3974236.1"/>
    <property type="molecule type" value="Genomic_DNA"/>
</dbReference>
<evidence type="ECO:0000313" key="2">
    <source>
        <dbReference type="EMBL" id="KAF3974236.1"/>
    </source>
</evidence>
<feature type="compositionally biased region" description="Basic and acidic residues" evidence="1">
    <location>
        <begin position="64"/>
        <end position="94"/>
    </location>
</feature>
<accession>A0A8J4S2B9</accession>
<evidence type="ECO:0000313" key="3">
    <source>
        <dbReference type="Proteomes" id="UP000737018"/>
    </source>
</evidence>
<comment type="caution">
    <text evidence="2">The sequence shown here is derived from an EMBL/GenBank/DDBJ whole genome shotgun (WGS) entry which is preliminary data.</text>
</comment>
<keyword evidence="3" id="KW-1185">Reference proteome</keyword>
<name>A0A8J4S2B9_9ROSI</name>